<dbReference type="InterPro" id="IPR011009">
    <property type="entry name" value="Kinase-like_dom_sf"/>
</dbReference>
<evidence type="ECO:0000313" key="1">
    <source>
        <dbReference type="EMBL" id="AWI76853.1"/>
    </source>
</evidence>
<name>A0A2U8GUB5_9RHOO</name>
<dbReference type="RefSeq" id="WP_108950552.1">
    <property type="nucleotide sequence ID" value="NZ_CP022187.1"/>
</dbReference>
<evidence type="ECO:0000313" key="2">
    <source>
        <dbReference type="Proteomes" id="UP000244930"/>
    </source>
</evidence>
<dbReference type="GO" id="GO:0016301">
    <property type="term" value="F:kinase activity"/>
    <property type="evidence" value="ECO:0007669"/>
    <property type="project" value="UniProtKB-KW"/>
</dbReference>
<gene>
    <name evidence="1" type="ORF">CEW83_17825</name>
</gene>
<sequence>MMRWSLNPGALDASAERAFASLDSVFALEGEQVAADPLSQVLRVTAGLRRYYVKRYHGAGKNPLRRWLGRPRVQAEWQNLRHFAEWGIPTATLVGWGLERRKGAFLRGALITAELPGTTDLNQLALRKDARLADLRWVAAVSRQLAKMTRIMHAHRFTHNDLKWRNLLVDDADTPHLYLIDCPSGEFWWGPFLRYRIVKDLACLDKVAKYHLTRTQRLRFYLDYTQKTRLDAGDRRRVRHILRFFDGRE</sequence>
<reference evidence="1 2" key="1">
    <citation type="submission" date="2017-06" db="EMBL/GenBank/DDBJ databases">
        <title>Azoarcus.</title>
        <authorList>
            <person name="Woo J.-H."/>
            <person name="Kim H.-S."/>
        </authorList>
    </citation>
    <scope>NUCLEOTIDE SEQUENCE [LARGE SCALE GENOMIC DNA]</scope>
    <source>
        <strain evidence="1 2">TSPY31</strain>
    </source>
</reference>
<organism evidence="1 2">
    <name type="scientific">Parazoarcus communis</name>
    <dbReference type="NCBI Taxonomy" id="41977"/>
    <lineage>
        <taxon>Bacteria</taxon>
        <taxon>Pseudomonadati</taxon>
        <taxon>Pseudomonadota</taxon>
        <taxon>Betaproteobacteria</taxon>
        <taxon>Rhodocyclales</taxon>
        <taxon>Zoogloeaceae</taxon>
        <taxon>Parazoarcus</taxon>
    </lineage>
</organism>
<accession>A0A2U8GUB5</accession>
<dbReference type="Pfam" id="PF06293">
    <property type="entry name" value="Kdo"/>
    <property type="match status" value="1"/>
</dbReference>
<proteinExistence type="predicted"/>
<keyword evidence="1" id="KW-0418">Kinase</keyword>
<dbReference type="AlphaFoldDB" id="A0A2U8GUB5"/>
<dbReference type="Gene3D" id="1.10.510.10">
    <property type="entry name" value="Transferase(Phosphotransferase) domain 1"/>
    <property type="match status" value="1"/>
</dbReference>
<keyword evidence="2" id="KW-1185">Reference proteome</keyword>
<protein>
    <submittedName>
        <fullName evidence="1">Heptose kinase</fullName>
    </submittedName>
</protein>
<dbReference type="SUPFAM" id="SSF56112">
    <property type="entry name" value="Protein kinase-like (PK-like)"/>
    <property type="match status" value="1"/>
</dbReference>
<dbReference type="Proteomes" id="UP000244930">
    <property type="component" value="Chromosome"/>
</dbReference>
<dbReference type="EMBL" id="CP022187">
    <property type="protein sequence ID" value="AWI76853.1"/>
    <property type="molecule type" value="Genomic_DNA"/>
</dbReference>
<dbReference type="KEGG" id="acom:CEW83_17825"/>
<keyword evidence="1" id="KW-0808">Transferase</keyword>